<sequence>MLRGERRQDGRGGGGQCIALRSKASEARKGTHALPCQILIGTFVGASARSSVSLPIMPIKQIGPSASTFLTYVAALPKPRQTHRRARMPFIAAPPPMSRMLLHSSGCTCASHAAMAECTSCGSVCDEGAVALPPLPLLLLLLLLPAQACSTDRAATGCRQAGLAMSVFALSQKGPKARPSLSIQKRANTHVAVRLRSTFRPARTSPSPSAAPARPSSFSCARLLPPLLPRRQQQQPQRQRGTPAARSQTWRARAAPHWRWQAALRHGRAGCSLELSRCALICLRMFRSACTSSVGVRANVQAGAQLTDMPIHTP</sequence>
<evidence type="ECO:0000313" key="3">
    <source>
        <dbReference type="Proteomes" id="UP000245946"/>
    </source>
</evidence>
<dbReference type="GeneID" id="37273325"/>
<dbReference type="Proteomes" id="UP000245946">
    <property type="component" value="Unassembled WGS sequence"/>
</dbReference>
<keyword evidence="3" id="KW-1185">Reference proteome</keyword>
<gene>
    <name evidence="2" type="ORF">FA09DRAFT_69236</name>
</gene>
<evidence type="ECO:0000256" key="1">
    <source>
        <dbReference type="SAM" id="MobiDB-lite"/>
    </source>
</evidence>
<feature type="compositionally biased region" description="Low complexity" evidence="1">
    <location>
        <begin position="229"/>
        <end position="240"/>
    </location>
</feature>
<reference evidence="2 3" key="1">
    <citation type="journal article" date="2018" name="Mol. Biol. Evol.">
        <title>Broad Genomic Sampling Reveals a Smut Pathogenic Ancestry of the Fungal Clade Ustilaginomycotina.</title>
        <authorList>
            <person name="Kijpornyongpan T."/>
            <person name="Mondo S.J."/>
            <person name="Barry K."/>
            <person name="Sandor L."/>
            <person name="Lee J."/>
            <person name="Lipzen A."/>
            <person name="Pangilinan J."/>
            <person name="LaButti K."/>
            <person name="Hainaut M."/>
            <person name="Henrissat B."/>
            <person name="Grigoriev I.V."/>
            <person name="Spatafora J.W."/>
            <person name="Aime M.C."/>
        </authorList>
    </citation>
    <scope>NUCLEOTIDE SEQUENCE [LARGE SCALE GENOMIC DNA]</scope>
    <source>
        <strain evidence="2 3">MCA 4186</strain>
    </source>
</reference>
<evidence type="ECO:0000313" key="2">
    <source>
        <dbReference type="EMBL" id="PWN96834.1"/>
    </source>
</evidence>
<feature type="region of interest" description="Disordered" evidence="1">
    <location>
        <begin position="229"/>
        <end position="252"/>
    </location>
</feature>
<accession>A0A316Z6Z1</accession>
<organism evidence="2 3">
    <name type="scientific">Tilletiopsis washingtonensis</name>
    <dbReference type="NCBI Taxonomy" id="58919"/>
    <lineage>
        <taxon>Eukaryota</taxon>
        <taxon>Fungi</taxon>
        <taxon>Dikarya</taxon>
        <taxon>Basidiomycota</taxon>
        <taxon>Ustilaginomycotina</taxon>
        <taxon>Exobasidiomycetes</taxon>
        <taxon>Entylomatales</taxon>
        <taxon>Entylomatales incertae sedis</taxon>
        <taxon>Tilletiopsis</taxon>
    </lineage>
</organism>
<feature type="region of interest" description="Disordered" evidence="1">
    <location>
        <begin position="198"/>
        <end position="217"/>
    </location>
</feature>
<name>A0A316Z6Z1_9BASI</name>
<dbReference type="RefSeq" id="XP_025597113.1">
    <property type="nucleotide sequence ID" value="XM_025745781.1"/>
</dbReference>
<protein>
    <submittedName>
        <fullName evidence="2">Uncharacterized protein</fullName>
    </submittedName>
</protein>
<proteinExistence type="predicted"/>
<dbReference type="EMBL" id="KZ819297">
    <property type="protein sequence ID" value="PWN96834.1"/>
    <property type="molecule type" value="Genomic_DNA"/>
</dbReference>
<dbReference type="AlphaFoldDB" id="A0A316Z6Z1"/>